<evidence type="ECO:0000256" key="2">
    <source>
        <dbReference type="ARBA" id="ARBA00005165"/>
    </source>
</evidence>
<dbReference type="InterPro" id="IPR013785">
    <property type="entry name" value="Aldolase_TIM"/>
</dbReference>
<evidence type="ECO:0000256" key="4">
    <source>
        <dbReference type="ARBA" id="ARBA00022723"/>
    </source>
</evidence>
<dbReference type="NCBIfam" id="TIGR00693">
    <property type="entry name" value="thiE"/>
    <property type="match status" value="1"/>
</dbReference>
<feature type="binding site" evidence="10">
    <location>
        <begin position="205"/>
        <end position="206"/>
    </location>
    <ligand>
        <name>2-[(2R,5Z)-2-carboxy-4-methylthiazol-5(2H)-ylidene]ethyl phosphate</name>
        <dbReference type="ChEBI" id="CHEBI:62899"/>
    </ligand>
</feature>
<proteinExistence type="inferred from homology"/>
<comment type="cofactor">
    <cofactor evidence="10">
        <name>Mg(2+)</name>
        <dbReference type="ChEBI" id="CHEBI:18420"/>
    </cofactor>
    <text evidence="10">Binds 1 Mg(2+) ion per subunit.</text>
</comment>
<keyword evidence="4 10" id="KW-0479">Metal-binding</keyword>
<comment type="function">
    <text evidence="1 10">Condenses 4-methyl-5-(beta-hydroxyethyl)thiazole monophosphate (THZ-P) and 2-methyl-4-amino-5-hydroxymethyl pyrimidine pyrophosphate (HMP-PP) to form thiamine monophosphate (TMP).</text>
</comment>
<feature type="binding site" evidence="10">
    <location>
        <begin position="154"/>
        <end position="156"/>
    </location>
    <ligand>
        <name>2-[(2R,5Z)-2-carboxy-4-methylthiazol-5(2H)-ylidene]ethyl phosphate</name>
        <dbReference type="ChEBI" id="CHEBI:62899"/>
    </ligand>
</feature>
<dbReference type="GO" id="GO:0004789">
    <property type="term" value="F:thiamine-phosphate diphosphorylase activity"/>
    <property type="evidence" value="ECO:0007669"/>
    <property type="project" value="UniProtKB-EC"/>
</dbReference>
<comment type="catalytic activity">
    <reaction evidence="8 10 11">
        <text>2-(2-carboxy-4-methylthiazol-5-yl)ethyl phosphate + 4-amino-2-methyl-5-(diphosphooxymethyl)pyrimidine + 2 H(+) = thiamine phosphate + CO2 + diphosphate</text>
        <dbReference type="Rhea" id="RHEA:47848"/>
        <dbReference type="ChEBI" id="CHEBI:15378"/>
        <dbReference type="ChEBI" id="CHEBI:16526"/>
        <dbReference type="ChEBI" id="CHEBI:33019"/>
        <dbReference type="ChEBI" id="CHEBI:37575"/>
        <dbReference type="ChEBI" id="CHEBI:57841"/>
        <dbReference type="ChEBI" id="CHEBI:62890"/>
        <dbReference type="EC" id="2.5.1.3"/>
    </reaction>
</comment>
<dbReference type="InterPro" id="IPR022998">
    <property type="entry name" value="ThiamineP_synth_TenI"/>
</dbReference>
<dbReference type="SUPFAM" id="SSF51391">
    <property type="entry name" value="Thiamin phosphate synthase"/>
    <property type="match status" value="1"/>
</dbReference>
<dbReference type="EC" id="2.5.1.3" evidence="10"/>
<keyword evidence="15" id="KW-1185">Reference proteome</keyword>
<evidence type="ECO:0000313" key="15">
    <source>
        <dbReference type="Proteomes" id="UP001448858"/>
    </source>
</evidence>
<evidence type="ECO:0000256" key="12">
    <source>
        <dbReference type="RuleBase" id="RU004253"/>
    </source>
</evidence>
<evidence type="ECO:0000256" key="7">
    <source>
        <dbReference type="ARBA" id="ARBA00047334"/>
    </source>
</evidence>
<dbReference type="InterPro" id="IPR034291">
    <property type="entry name" value="TMP_synthase"/>
</dbReference>
<evidence type="ECO:0000256" key="10">
    <source>
        <dbReference type="HAMAP-Rule" id="MF_00097"/>
    </source>
</evidence>
<dbReference type="PANTHER" id="PTHR20857">
    <property type="entry name" value="THIAMINE-PHOSPHATE PYROPHOSPHORYLASE"/>
    <property type="match status" value="1"/>
</dbReference>
<dbReference type="Proteomes" id="UP001448858">
    <property type="component" value="Chromosome"/>
</dbReference>
<feature type="binding site" evidence="10">
    <location>
        <position position="82"/>
    </location>
    <ligand>
        <name>Mg(2+)</name>
        <dbReference type="ChEBI" id="CHEBI:18420"/>
    </ligand>
</feature>
<reference evidence="14 15" key="1">
    <citation type="submission" date="2024-04" db="EMBL/GenBank/DDBJ databases">
        <title>Arthrobacter sp. from Plains bison fecal sample.</title>
        <authorList>
            <person name="Ruzzini A."/>
        </authorList>
    </citation>
    <scope>NUCLEOTIDE SEQUENCE [LARGE SCALE GENOMIC DNA]</scope>
    <source>
        <strain evidence="14 15">EINP1</strain>
    </source>
</reference>
<feature type="domain" description="Thiamine phosphate synthase/TenI" evidence="13">
    <location>
        <begin position="20"/>
        <end position="208"/>
    </location>
</feature>
<evidence type="ECO:0000256" key="6">
    <source>
        <dbReference type="ARBA" id="ARBA00022977"/>
    </source>
</evidence>
<feature type="binding site" evidence="10">
    <location>
        <position position="125"/>
    </location>
    <ligand>
        <name>4-amino-2-methyl-5-(diphosphooxymethyl)pyrimidine</name>
        <dbReference type="ChEBI" id="CHEBI:57841"/>
    </ligand>
</feature>
<comment type="pathway">
    <text evidence="2 10 12">Cofactor biosynthesis; thiamine diphosphate biosynthesis; thiamine phosphate from 4-amino-2-methyl-5-diphosphomethylpyrimidine and 4-methyl-5-(2-phosphoethyl)-thiazole: step 1/1.</text>
</comment>
<dbReference type="RefSeq" id="WP_342023204.1">
    <property type="nucleotide sequence ID" value="NZ_CP151657.1"/>
</dbReference>
<evidence type="ECO:0000259" key="13">
    <source>
        <dbReference type="Pfam" id="PF02581"/>
    </source>
</evidence>
<feature type="binding site" evidence="10">
    <location>
        <position position="157"/>
    </location>
    <ligand>
        <name>4-amino-2-methyl-5-(diphosphooxymethyl)pyrimidine</name>
        <dbReference type="ChEBI" id="CHEBI:57841"/>
    </ligand>
</feature>
<evidence type="ECO:0000313" key="14">
    <source>
        <dbReference type="EMBL" id="WZP15546.1"/>
    </source>
</evidence>
<comment type="catalytic activity">
    <reaction evidence="9 10 11">
        <text>2-[(2R,5Z)-2-carboxy-4-methylthiazol-5(2H)-ylidene]ethyl phosphate + 4-amino-2-methyl-5-(diphosphooxymethyl)pyrimidine + 2 H(+) = thiamine phosphate + CO2 + diphosphate</text>
        <dbReference type="Rhea" id="RHEA:47844"/>
        <dbReference type="ChEBI" id="CHEBI:15378"/>
        <dbReference type="ChEBI" id="CHEBI:16526"/>
        <dbReference type="ChEBI" id="CHEBI:33019"/>
        <dbReference type="ChEBI" id="CHEBI:37575"/>
        <dbReference type="ChEBI" id="CHEBI:57841"/>
        <dbReference type="ChEBI" id="CHEBI:62899"/>
        <dbReference type="EC" id="2.5.1.3"/>
    </reaction>
</comment>
<dbReference type="EMBL" id="CP151657">
    <property type="protein sequence ID" value="WZP15546.1"/>
    <property type="molecule type" value="Genomic_DNA"/>
</dbReference>
<keyword evidence="6 10" id="KW-0784">Thiamine biosynthesis</keyword>
<dbReference type="CDD" id="cd00564">
    <property type="entry name" value="TMP_TenI"/>
    <property type="match status" value="1"/>
</dbReference>
<accession>A0ABZ2ZV33</accession>
<protein>
    <recommendedName>
        <fullName evidence="10">Thiamine-phosphate synthase</fullName>
        <shortName evidence="10">TP synthase</shortName>
        <shortName evidence="10">TPS</shortName>
        <ecNumber evidence="10">2.5.1.3</ecNumber>
    </recommendedName>
    <alternativeName>
        <fullName evidence="10">Thiamine-phosphate pyrophosphorylase</fullName>
        <shortName evidence="10">TMP pyrophosphorylase</shortName>
        <shortName evidence="10">TMP-PPase</shortName>
    </alternativeName>
</protein>
<dbReference type="Pfam" id="PF02581">
    <property type="entry name" value="TMP-TENI"/>
    <property type="match status" value="1"/>
</dbReference>
<evidence type="ECO:0000256" key="11">
    <source>
        <dbReference type="RuleBase" id="RU003826"/>
    </source>
</evidence>
<evidence type="ECO:0000256" key="9">
    <source>
        <dbReference type="ARBA" id="ARBA00047883"/>
    </source>
</evidence>
<evidence type="ECO:0000256" key="3">
    <source>
        <dbReference type="ARBA" id="ARBA00022679"/>
    </source>
</evidence>
<dbReference type="PANTHER" id="PTHR20857:SF15">
    <property type="entry name" value="THIAMINE-PHOSPHATE SYNTHASE"/>
    <property type="match status" value="1"/>
</dbReference>
<keyword evidence="3 10" id="KW-0808">Transferase</keyword>
<dbReference type="HAMAP" id="MF_00097">
    <property type="entry name" value="TMP_synthase"/>
    <property type="match status" value="1"/>
</dbReference>
<comment type="catalytic activity">
    <reaction evidence="7 10 11">
        <text>4-methyl-5-(2-phosphooxyethyl)-thiazole + 4-amino-2-methyl-5-(diphosphooxymethyl)pyrimidine + H(+) = thiamine phosphate + diphosphate</text>
        <dbReference type="Rhea" id="RHEA:22328"/>
        <dbReference type="ChEBI" id="CHEBI:15378"/>
        <dbReference type="ChEBI" id="CHEBI:33019"/>
        <dbReference type="ChEBI" id="CHEBI:37575"/>
        <dbReference type="ChEBI" id="CHEBI:57841"/>
        <dbReference type="ChEBI" id="CHEBI:58296"/>
        <dbReference type="EC" id="2.5.1.3"/>
    </reaction>
</comment>
<keyword evidence="5 10" id="KW-0460">Magnesium</keyword>
<dbReference type="Gene3D" id="3.20.20.70">
    <property type="entry name" value="Aldolase class I"/>
    <property type="match status" value="1"/>
</dbReference>
<feature type="binding site" evidence="10">
    <location>
        <position position="106"/>
    </location>
    <ligand>
        <name>Mg(2+)</name>
        <dbReference type="ChEBI" id="CHEBI:18420"/>
    </ligand>
</feature>
<organism evidence="14 15">
    <name type="scientific">Arthrobacter citreus</name>
    <dbReference type="NCBI Taxonomy" id="1670"/>
    <lineage>
        <taxon>Bacteria</taxon>
        <taxon>Bacillati</taxon>
        <taxon>Actinomycetota</taxon>
        <taxon>Actinomycetes</taxon>
        <taxon>Micrococcales</taxon>
        <taxon>Micrococcaceae</taxon>
        <taxon>Arthrobacter</taxon>
    </lineage>
</organism>
<gene>
    <name evidence="10 14" type="primary">thiE</name>
    <name evidence="14" type="ORF">AAE021_15530</name>
</gene>
<evidence type="ECO:0000256" key="5">
    <source>
        <dbReference type="ARBA" id="ARBA00022842"/>
    </source>
</evidence>
<evidence type="ECO:0000256" key="1">
    <source>
        <dbReference type="ARBA" id="ARBA00003814"/>
    </source>
</evidence>
<feature type="binding site" evidence="10">
    <location>
        <begin position="50"/>
        <end position="54"/>
    </location>
    <ligand>
        <name>4-amino-2-methyl-5-(diphosphooxymethyl)pyrimidine</name>
        <dbReference type="ChEBI" id="CHEBI:57841"/>
    </ligand>
</feature>
<feature type="binding site" evidence="10">
    <location>
        <position position="81"/>
    </location>
    <ligand>
        <name>4-amino-2-methyl-5-(diphosphooxymethyl)pyrimidine</name>
        <dbReference type="ChEBI" id="CHEBI:57841"/>
    </ligand>
</feature>
<dbReference type="InterPro" id="IPR036206">
    <property type="entry name" value="ThiamineP_synth_sf"/>
</dbReference>
<comment type="similarity">
    <text evidence="10 11">Belongs to the thiamine-phosphate synthase family.</text>
</comment>
<sequence>MKAGVADVSRSRERIRSSGIYLVTDTLLCGPRGVVETVRAAVAGGVETIQVREKDASAADFYALVLAVAEAAAGRATVLVDDRVDIYLAARAARADVHGVHVGQKDLPAELVRTLVGPDAVVGLTANTTEHLDALAVLPPGTVDYLGAGVIRPTHTKPDHPEPLGVEGFAGFAARAPLPVVAIGGILHHDVGPLRAAGATGAAVVSAICAAADPQRAAADLVRAWNAGIPA</sequence>
<evidence type="ECO:0000256" key="8">
    <source>
        <dbReference type="ARBA" id="ARBA00047851"/>
    </source>
</evidence>
<name>A0ABZ2ZV33_9MICC</name>
<feature type="binding site" evidence="10">
    <location>
        <position position="185"/>
    </location>
    <ligand>
        <name>2-[(2R,5Z)-2-carboxy-4-methylthiazol-5(2H)-ylidene]ethyl phosphate</name>
        <dbReference type="ChEBI" id="CHEBI:62899"/>
    </ligand>
</feature>